<feature type="binding site" evidence="7">
    <location>
        <position position="93"/>
    </location>
    <ligand>
        <name>Fe-coproporphyrin III</name>
        <dbReference type="ChEBI" id="CHEBI:68438"/>
    </ligand>
</feature>
<dbReference type="AlphaFoldDB" id="A0A4R8X261"/>
<dbReference type="CDD" id="cd00419">
    <property type="entry name" value="Ferrochelatase_C"/>
    <property type="match status" value="1"/>
</dbReference>
<comment type="subcellular location">
    <subcellularLocation>
        <location evidence="7">Cytoplasm</location>
    </subcellularLocation>
</comment>
<dbReference type="Proteomes" id="UP000298412">
    <property type="component" value="Unassembled WGS sequence"/>
</dbReference>
<keyword evidence="5 7" id="KW-0627">Porphyrin biosynthesis</keyword>
<dbReference type="GO" id="GO:0046872">
    <property type="term" value="F:metal ion binding"/>
    <property type="evidence" value="ECO:0007669"/>
    <property type="project" value="UniProtKB-KW"/>
</dbReference>
<keyword evidence="7" id="KW-0479">Metal-binding</keyword>
<gene>
    <name evidence="7" type="primary">cpfC</name>
    <name evidence="9" type="ORF">E3O19_00585</name>
</gene>
<dbReference type="GO" id="GO:0005737">
    <property type="term" value="C:cytoplasm"/>
    <property type="evidence" value="ECO:0007669"/>
    <property type="project" value="UniProtKB-SubCell"/>
</dbReference>
<comment type="pathway">
    <text evidence="1 7">Porphyrin-containing compound metabolism; protoheme biosynthesis.</text>
</comment>
<evidence type="ECO:0000256" key="5">
    <source>
        <dbReference type="ARBA" id="ARBA00023244"/>
    </source>
</evidence>
<keyword evidence="4 7" id="KW-0456">Lyase</keyword>
<keyword evidence="7" id="KW-0963">Cytoplasm</keyword>
<dbReference type="UniPathway" id="UPA00252"/>
<dbReference type="GO" id="GO:0006783">
    <property type="term" value="P:heme biosynthetic process"/>
    <property type="evidence" value="ECO:0007669"/>
    <property type="project" value="UniProtKB-UniRule"/>
</dbReference>
<dbReference type="Pfam" id="PF00762">
    <property type="entry name" value="Ferrochelatase"/>
    <property type="match status" value="1"/>
</dbReference>
<comment type="caution">
    <text evidence="9">The sequence shown here is derived from an EMBL/GenBank/DDBJ whole genome shotgun (WGS) entry which is preliminary data.</text>
</comment>
<comment type="function">
    <text evidence="7">Involved in coproporphyrin-dependent heme b biosynthesis. Catalyzes the insertion of ferrous iron into coproporphyrin III to form Fe-coproporphyrin III.</text>
</comment>
<comment type="similarity">
    <text evidence="7 8">Belongs to the ferrochelatase family.</text>
</comment>
<keyword evidence="10" id="KW-1185">Reference proteome</keyword>
<evidence type="ECO:0000256" key="8">
    <source>
        <dbReference type="RuleBase" id="RU004185"/>
    </source>
</evidence>
<keyword evidence="2 7" id="KW-0408">Iron</keyword>
<dbReference type="SUPFAM" id="SSF53800">
    <property type="entry name" value="Chelatase"/>
    <property type="match status" value="1"/>
</dbReference>
<protein>
    <recommendedName>
        <fullName evidence="7">Coproporphyrin III ferrochelatase</fullName>
        <ecNumber evidence="7">4.99.1.9</ecNumber>
    </recommendedName>
</protein>
<dbReference type="OrthoDB" id="9776380at2"/>
<dbReference type="InterPro" id="IPR001015">
    <property type="entry name" value="Ferrochelatase"/>
</dbReference>
<evidence type="ECO:0000256" key="2">
    <source>
        <dbReference type="ARBA" id="ARBA00023004"/>
    </source>
</evidence>
<dbReference type="InterPro" id="IPR033644">
    <property type="entry name" value="Ferrochelatase_C"/>
</dbReference>
<feature type="binding site" evidence="7">
    <location>
        <position position="225"/>
    </location>
    <ligand>
        <name>Fe(2+)</name>
        <dbReference type="ChEBI" id="CHEBI:29033"/>
    </ligand>
</feature>
<feature type="binding site" evidence="7">
    <location>
        <position position="319"/>
    </location>
    <ligand>
        <name>Fe(2+)</name>
        <dbReference type="ChEBI" id="CHEBI:29033"/>
    </ligand>
</feature>
<comment type="caution">
    <text evidence="7">Lacks conserved residue(s) required for the propagation of feature annotation.</text>
</comment>
<dbReference type="NCBIfam" id="NF000689">
    <property type="entry name" value="PRK00035.2-1"/>
    <property type="match status" value="1"/>
</dbReference>
<evidence type="ECO:0000256" key="6">
    <source>
        <dbReference type="ARBA" id="ARBA00024536"/>
    </source>
</evidence>
<dbReference type="Gene3D" id="3.40.50.1400">
    <property type="match status" value="2"/>
</dbReference>
<proteinExistence type="inferred from homology"/>
<evidence type="ECO:0000256" key="1">
    <source>
        <dbReference type="ARBA" id="ARBA00004744"/>
    </source>
</evidence>
<evidence type="ECO:0000313" key="9">
    <source>
        <dbReference type="EMBL" id="TFC20973.1"/>
    </source>
</evidence>
<sequence length="396" mass="41095">MESAVSASGVESAVSASGVESAVSASGVESAVSASGVQSVVSAYDAVLLLGFGGPEGQDDVIPFLRNVTRGRGIPEARLEAVATHYRARGGVSPVNEQNRTLKAALETEIAGRGLDLPVYWGNRNWTPFLGDTVAEAVAAGHTRLLALTTSAYSSYSSCRQYREDLAEAAAQTGLAGRVSIDAVRPYFDHPGFVTPFIDGLRAALADLAGRHFATADTHILFTTHSIPSADAAASGPRDKPLGPGGAYEAQHRAVASAIMAALPAGPRPDWSLAFQSRSGPVGMPWLEPDVNDAIAAWADRGGTAVVVVPLGFISDHMEVIWDLDTEAAATAAALGLAFLRVPTPGLHPAFVAGLVDLLLERIPTGKTPVRAAVTALGPWRDVCSPGCCEKAAARR</sequence>
<name>A0A4R8X261_9MICO</name>
<evidence type="ECO:0000256" key="3">
    <source>
        <dbReference type="ARBA" id="ARBA00023133"/>
    </source>
</evidence>
<feature type="binding site" evidence="7">
    <location>
        <position position="162"/>
    </location>
    <ligand>
        <name>Fe-coproporphyrin III</name>
        <dbReference type="ChEBI" id="CHEBI:68438"/>
    </ligand>
</feature>
<dbReference type="InterPro" id="IPR033659">
    <property type="entry name" value="Ferrochelatase_N"/>
</dbReference>
<evidence type="ECO:0000256" key="4">
    <source>
        <dbReference type="ARBA" id="ARBA00023239"/>
    </source>
</evidence>
<dbReference type="EC" id="4.99.1.9" evidence="7"/>
<evidence type="ECO:0000313" key="10">
    <source>
        <dbReference type="Proteomes" id="UP000298412"/>
    </source>
</evidence>
<keyword evidence="3 7" id="KW-0350">Heme biosynthesis</keyword>
<dbReference type="GO" id="GO:0004325">
    <property type="term" value="F:ferrochelatase activity"/>
    <property type="evidence" value="ECO:0007669"/>
    <property type="project" value="UniProtKB-UniRule"/>
</dbReference>
<comment type="catalytic activity">
    <reaction evidence="6">
        <text>Fe-coproporphyrin III + 2 H(+) = coproporphyrin III + Fe(2+)</text>
        <dbReference type="Rhea" id="RHEA:49572"/>
        <dbReference type="ChEBI" id="CHEBI:15378"/>
        <dbReference type="ChEBI" id="CHEBI:29033"/>
        <dbReference type="ChEBI" id="CHEBI:68438"/>
        <dbReference type="ChEBI" id="CHEBI:131725"/>
        <dbReference type="EC" id="4.99.1.9"/>
    </reaction>
    <physiologicalReaction direction="right-to-left" evidence="6">
        <dbReference type="Rhea" id="RHEA:49574"/>
    </physiologicalReaction>
</comment>
<dbReference type="PANTHER" id="PTHR11108:SF1">
    <property type="entry name" value="FERROCHELATASE, MITOCHONDRIAL"/>
    <property type="match status" value="1"/>
</dbReference>
<evidence type="ECO:0000256" key="7">
    <source>
        <dbReference type="HAMAP-Rule" id="MF_00323"/>
    </source>
</evidence>
<accession>A0A4R8X261</accession>
<reference evidence="9 10" key="1">
    <citation type="submission" date="2019-03" db="EMBL/GenBank/DDBJ databases">
        <title>Genomics of glacier-inhabiting Cryobacterium strains.</title>
        <authorList>
            <person name="Liu Q."/>
            <person name="Xin Y.-H."/>
        </authorList>
    </citation>
    <scope>NUCLEOTIDE SEQUENCE [LARGE SCALE GENOMIC DNA]</scope>
    <source>
        <strain evidence="9 10">MDT1-3</strain>
    </source>
</reference>
<dbReference type="PANTHER" id="PTHR11108">
    <property type="entry name" value="FERROCHELATASE"/>
    <property type="match status" value="1"/>
</dbReference>
<dbReference type="CDD" id="cd03411">
    <property type="entry name" value="Ferrochelatase_N"/>
    <property type="match status" value="1"/>
</dbReference>
<dbReference type="HAMAP" id="MF_00323">
    <property type="entry name" value="Ferrochelatase"/>
    <property type="match status" value="1"/>
</dbReference>
<dbReference type="EMBL" id="SOFP01000006">
    <property type="protein sequence ID" value="TFC20973.1"/>
    <property type="molecule type" value="Genomic_DNA"/>
</dbReference>
<organism evidence="9 10">
    <name type="scientific">Cryobacterium algoritolerans</name>
    <dbReference type="NCBI Taxonomy" id="1259184"/>
    <lineage>
        <taxon>Bacteria</taxon>
        <taxon>Bacillati</taxon>
        <taxon>Actinomycetota</taxon>
        <taxon>Actinomycetes</taxon>
        <taxon>Micrococcales</taxon>
        <taxon>Microbacteriaceae</taxon>
        <taxon>Cryobacterium</taxon>
    </lineage>
</organism>